<dbReference type="OrthoDB" id="9573at2157"/>
<dbReference type="Pfam" id="PF01796">
    <property type="entry name" value="OB_ChsH2_C"/>
    <property type="match status" value="1"/>
</dbReference>
<accession>A0A401HAZ2</accession>
<proteinExistence type="predicted"/>
<comment type="caution">
    <text evidence="3">The sequence shown here is derived from an EMBL/GenBank/DDBJ whole genome shotgun (WGS) entry which is preliminary data.</text>
</comment>
<dbReference type="InterPro" id="IPR052513">
    <property type="entry name" value="Thioester_dehydratase-like"/>
</dbReference>
<dbReference type="EMBL" id="BDMD01000075">
    <property type="protein sequence ID" value="GBF09540.1"/>
    <property type="molecule type" value="Genomic_DNA"/>
</dbReference>
<feature type="domain" description="ChsH2 rubredoxin-like zinc ribbon" evidence="2">
    <location>
        <begin position="17"/>
        <end position="49"/>
    </location>
</feature>
<dbReference type="SUPFAM" id="SSF50249">
    <property type="entry name" value="Nucleic acid-binding proteins"/>
    <property type="match status" value="1"/>
</dbReference>
<organism evidence="3 4">
    <name type="scientific">Aeropyrum pernix</name>
    <dbReference type="NCBI Taxonomy" id="56636"/>
    <lineage>
        <taxon>Archaea</taxon>
        <taxon>Thermoproteota</taxon>
        <taxon>Thermoprotei</taxon>
        <taxon>Desulfurococcales</taxon>
        <taxon>Desulfurococcaceae</taxon>
        <taxon>Aeropyrum</taxon>
    </lineage>
</organism>
<dbReference type="InterPro" id="IPR022002">
    <property type="entry name" value="ChsH2_Znr"/>
</dbReference>
<reference evidence="3 4" key="1">
    <citation type="submission" date="2017-02" db="EMBL/GenBank/DDBJ databases">
        <title>isolation and characterization of a novel temperate virus Aeropyrum globular virus 1 infecting hyperthermophilic archaeon Aeropyrum.</title>
        <authorList>
            <person name="Yumiya M."/>
            <person name="Yoshida T."/>
            <person name="Sako Y."/>
        </authorList>
    </citation>
    <scope>NUCLEOTIDE SEQUENCE [LARGE SCALE GENOMIC DNA]</scope>
    <source>
        <strain evidence="3 4">YK1-12-2013</strain>
    </source>
</reference>
<evidence type="ECO:0008006" key="5">
    <source>
        <dbReference type="Google" id="ProtNLM"/>
    </source>
</evidence>
<evidence type="ECO:0000313" key="4">
    <source>
        <dbReference type="Proteomes" id="UP000291213"/>
    </source>
</evidence>
<dbReference type="Proteomes" id="UP000291213">
    <property type="component" value="Unassembled WGS sequence"/>
</dbReference>
<evidence type="ECO:0000259" key="1">
    <source>
        <dbReference type="Pfam" id="PF01796"/>
    </source>
</evidence>
<dbReference type="PANTHER" id="PTHR34075">
    <property type="entry name" value="BLR3430 PROTEIN"/>
    <property type="match status" value="1"/>
</dbReference>
<dbReference type="Gene3D" id="6.10.30.10">
    <property type="match status" value="1"/>
</dbReference>
<dbReference type="PANTHER" id="PTHR34075:SF5">
    <property type="entry name" value="BLR3430 PROTEIN"/>
    <property type="match status" value="1"/>
</dbReference>
<evidence type="ECO:0000259" key="2">
    <source>
        <dbReference type="Pfam" id="PF12172"/>
    </source>
</evidence>
<feature type="domain" description="ChsH2 C-terminal OB-fold" evidence="1">
    <location>
        <begin position="52"/>
        <end position="115"/>
    </location>
</feature>
<name>A0A401HAZ2_AERPX</name>
<gene>
    <name evidence="3" type="ORF">apy_12650</name>
</gene>
<dbReference type="AlphaFoldDB" id="A0A401HAZ2"/>
<dbReference type="InterPro" id="IPR012340">
    <property type="entry name" value="NA-bd_OB-fold"/>
</dbReference>
<evidence type="ECO:0000313" key="3">
    <source>
        <dbReference type="EMBL" id="GBF09540.1"/>
    </source>
</evidence>
<dbReference type="InterPro" id="IPR002878">
    <property type="entry name" value="ChsH2_C"/>
</dbReference>
<dbReference type="Pfam" id="PF12172">
    <property type="entry name" value="zf-ChsH2"/>
    <property type="match status" value="1"/>
</dbReference>
<protein>
    <recommendedName>
        <fullName evidence="5">DUF35 domain-containing protein</fullName>
    </recommendedName>
</protein>
<sequence>MVFVSRESTVREWRTRVPRYRLLGGRCSDCGRSFYPPAKACPYCGSRNVAETELPRVGRLEAYTVLYSVESGARDRSPVVIGLVDLGVAKVVSEIVDVSDPESLERGVQVEAVFRRIYEDGDEGVIVYGVKFRPKA</sequence>